<name>A0AA36IW59_9DINO</name>
<dbReference type="Proteomes" id="UP001178507">
    <property type="component" value="Unassembled WGS sequence"/>
</dbReference>
<keyword evidence="1" id="KW-0812">Transmembrane</keyword>
<proteinExistence type="predicted"/>
<evidence type="ECO:0000313" key="3">
    <source>
        <dbReference type="Proteomes" id="UP001178507"/>
    </source>
</evidence>
<feature type="transmembrane region" description="Helical" evidence="1">
    <location>
        <begin position="69"/>
        <end position="91"/>
    </location>
</feature>
<evidence type="ECO:0000313" key="2">
    <source>
        <dbReference type="EMBL" id="CAJ1395102.1"/>
    </source>
</evidence>
<comment type="caution">
    <text evidence="2">The sequence shown here is derived from an EMBL/GenBank/DDBJ whole genome shotgun (WGS) entry which is preliminary data.</text>
</comment>
<keyword evidence="3" id="KW-1185">Reference proteome</keyword>
<feature type="transmembrane region" description="Helical" evidence="1">
    <location>
        <begin position="32"/>
        <end position="57"/>
    </location>
</feature>
<keyword evidence="1" id="KW-1133">Transmembrane helix</keyword>
<reference evidence="2" key="1">
    <citation type="submission" date="2023-08" db="EMBL/GenBank/DDBJ databases">
        <authorList>
            <person name="Chen Y."/>
            <person name="Shah S."/>
            <person name="Dougan E. K."/>
            <person name="Thang M."/>
            <person name="Chan C."/>
        </authorList>
    </citation>
    <scope>NUCLEOTIDE SEQUENCE</scope>
</reference>
<evidence type="ECO:0000256" key="1">
    <source>
        <dbReference type="SAM" id="Phobius"/>
    </source>
</evidence>
<dbReference type="EMBL" id="CAUJNA010003057">
    <property type="protein sequence ID" value="CAJ1395102.1"/>
    <property type="molecule type" value="Genomic_DNA"/>
</dbReference>
<accession>A0AA36IW59</accession>
<organism evidence="2 3">
    <name type="scientific">Effrenium voratum</name>
    <dbReference type="NCBI Taxonomy" id="2562239"/>
    <lineage>
        <taxon>Eukaryota</taxon>
        <taxon>Sar</taxon>
        <taxon>Alveolata</taxon>
        <taxon>Dinophyceae</taxon>
        <taxon>Suessiales</taxon>
        <taxon>Symbiodiniaceae</taxon>
        <taxon>Effrenium</taxon>
    </lineage>
</organism>
<protein>
    <submittedName>
        <fullName evidence="2">Uncharacterized protein</fullName>
    </submittedName>
</protein>
<keyword evidence="1" id="KW-0472">Membrane</keyword>
<sequence>MAMAFSKWARICEPISRLCKAIGRIYKDAPTLCLIATSTIALVVLLVALFSSCVARLMGARGALTVDLILFWLFARLVARVLMFPGSLKLFQRSTEANYRIEIARHYMLCVRQLWHFLRHAGRVAEVTLRGVTLEGLEKSCTAISTLASSLRTQQQHEARLSKEQTQARTWNAGCRRSRCG</sequence>
<dbReference type="AlphaFoldDB" id="A0AA36IW59"/>
<gene>
    <name evidence="2" type="ORF">EVOR1521_LOCUS19615</name>
</gene>